<dbReference type="Pfam" id="PF20282">
    <property type="entry name" value="CTD6"/>
    <property type="match status" value="1"/>
</dbReference>
<name>A0A1I6LXT4_9FIRM</name>
<feature type="domain" description="ABC-three component systems C-terminal" evidence="1">
    <location>
        <begin position="192"/>
        <end position="329"/>
    </location>
</feature>
<organism evidence="2 3">
    <name type="scientific">Anaeromicropila populeti</name>
    <dbReference type="NCBI Taxonomy" id="37658"/>
    <lineage>
        <taxon>Bacteria</taxon>
        <taxon>Bacillati</taxon>
        <taxon>Bacillota</taxon>
        <taxon>Clostridia</taxon>
        <taxon>Lachnospirales</taxon>
        <taxon>Lachnospiraceae</taxon>
        <taxon>Anaeromicropila</taxon>
    </lineage>
</organism>
<evidence type="ECO:0000259" key="1">
    <source>
        <dbReference type="Pfam" id="PF20282"/>
    </source>
</evidence>
<protein>
    <recommendedName>
        <fullName evidence="1">ABC-three component systems C-terminal domain-containing protein</fullName>
    </recommendedName>
</protein>
<evidence type="ECO:0000313" key="3">
    <source>
        <dbReference type="Proteomes" id="UP000199659"/>
    </source>
</evidence>
<dbReference type="STRING" id="37658.SAMN05661086_03654"/>
<reference evidence="2 3" key="1">
    <citation type="submission" date="2016-10" db="EMBL/GenBank/DDBJ databases">
        <authorList>
            <person name="de Groot N.N."/>
        </authorList>
    </citation>
    <scope>NUCLEOTIDE SEQUENCE [LARGE SCALE GENOMIC DNA]</scope>
    <source>
        <strain evidence="2 3">743A</strain>
    </source>
</reference>
<dbReference type="EMBL" id="FOYZ01000024">
    <property type="protein sequence ID" value="SFS08289.1"/>
    <property type="molecule type" value="Genomic_DNA"/>
</dbReference>
<accession>A0A1I6LXT4</accession>
<keyword evidence="3" id="KW-1185">Reference proteome</keyword>
<sequence length="331" mass="37170">MRFCELAKVLHKYRRNRSETTAMCVQILTDAILDDVAIEKIGSADKDINPMYGKEKSTLQAIYTGSRLNISEEDAGIMLSRVDEAHFADFVNQYSFDALSQMSEDIRAYGFDAHPDNVGEICGNIMAQIINNRAEGKSDDITTLTIKKKETGKRIKDIAPPTIERRGDKLHICGEEIVIHQMLVPQNVANVELKYIKALCDAYAQALGKTGITEADIPSLPDPFPEDFSDQRKAYYSAESIEHSIRDTFDDGEDEFAKLKKDAWDGIRMTYRNSRKYADGYERLVAVLEKVTNTTLDLSVLSQIRSLIGNLEKMGICHILVNDGTISSWVV</sequence>
<dbReference type="InterPro" id="IPR046914">
    <property type="entry name" value="ABC-3C_CTD6"/>
</dbReference>
<gene>
    <name evidence="2" type="ORF">SAMN05661086_03654</name>
</gene>
<proteinExistence type="predicted"/>
<dbReference type="AlphaFoldDB" id="A0A1I6LXT4"/>
<dbReference type="Proteomes" id="UP000199659">
    <property type="component" value="Unassembled WGS sequence"/>
</dbReference>
<evidence type="ECO:0000313" key="2">
    <source>
        <dbReference type="EMBL" id="SFS08289.1"/>
    </source>
</evidence>
<dbReference type="RefSeq" id="WP_092564284.1">
    <property type="nucleotide sequence ID" value="NZ_FOYZ01000024.1"/>
</dbReference>